<dbReference type="EMBL" id="JACOPL010000077">
    <property type="protein sequence ID" value="MBC5726924.1"/>
    <property type="molecule type" value="Genomic_DNA"/>
</dbReference>
<feature type="non-terminal residue" evidence="2">
    <location>
        <position position="1"/>
    </location>
</feature>
<accession>A0A923LXD6</accession>
<dbReference type="RefSeq" id="WP_186950620.1">
    <property type="nucleotide sequence ID" value="NZ_JACOPL010000077.1"/>
</dbReference>
<keyword evidence="3" id="KW-1185">Reference proteome</keyword>
<name>A0A923LXD6_9FIRM</name>
<evidence type="ECO:0000313" key="2">
    <source>
        <dbReference type="EMBL" id="MBC5726924.1"/>
    </source>
</evidence>
<reference evidence="2" key="1">
    <citation type="submission" date="2020-08" db="EMBL/GenBank/DDBJ databases">
        <title>Genome public.</title>
        <authorList>
            <person name="Liu C."/>
            <person name="Sun Q."/>
        </authorList>
    </citation>
    <scope>NUCLEOTIDE SEQUENCE</scope>
    <source>
        <strain evidence="2">NSJ-28</strain>
    </source>
</reference>
<dbReference type="Gene3D" id="3.90.1720.10">
    <property type="entry name" value="endopeptidase domain like (from Nostoc punctiforme)"/>
    <property type="match status" value="1"/>
</dbReference>
<sequence>MFISWCAAQSGNAGIIPRTASCYNGKDWFAERGRFHLRAAYTPRAGDVVYFSTRQYPNGGGHVGIVEKVENGYVYTIEGNTSGASGVVANGGGVARKSYPLGYPSIYGYGNPKYEQEEPDMTEAQVKQIIEKTKEAEQYNSVEECPAWARPTIEKLVQKGYLQGDEDGNLELSFDLMRNLVINDRAHLYG</sequence>
<comment type="caution">
    <text evidence="2">The sequence shown here is derived from an EMBL/GenBank/DDBJ whole genome shotgun (WGS) entry which is preliminary data.</text>
</comment>
<dbReference type="PROSITE" id="PS50911">
    <property type="entry name" value="CHAP"/>
    <property type="match status" value="1"/>
</dbReference>
<dbReference type="InterPro" id="IPR007921">
    <property type="entry name" value="CHAP_dom"/>
</dbReference>
<dbReference type="InterPro" id="IPR038765">
    <property type="entry name" value="Papain-like_cys_pep_sf"/>
</dbReference>
<feature type="domain" description="Peptidase C51" evidence="1">
    <location>
        <begin position="1"/>
        <end position="105"/>
    </location>
</feature>
<organism evidence="2 3">
    <name type="scientific">Agathobaculum faecis</name>
    <dbReference type="NCBI Taxonomy" id="2763013"/>
    <lineage>
        <taxon>Bacteria</taxon>
        <taxon>Bacillati</taxon>
        <taxon>Bacillota</taxon>
        <taxon>Clostridia</taxon>
        <taxon>Eubacteriales</taxon>
        <taxon>Butyricicoccaceae</taxon>
        <taxon>Agathobaculum</taxon>
    </lineage>
</organism>
<evidence type="ECO:0000313" key="3">
    <source>
        <dbReference type="Proteomes" id="UP000606499"/>
    </source>
</evidence>
<dbReference type="Pfam" id="PF05257">
    <property type="entry name" value="CHAP"/>
    <property type="match status" value="1"/>
</dbReference>
<proteinExistence type="predicted"/>
<dbReference type="AlphaFoldDB" id="A0A923LXD6"/>
<protein>
    <submittedName>
        <fullName evidence="2">CHAP domain-containing protein</fullName>
    </submittedName>
</protein>
<evidence type="ECO:0000259" key="1">
    <source>
        <dbReference type="PROSITE" id="PS50911"/>
    </source>
</evidence>
<dbReference type="Proteomes" id="UP000606499">
    <property type="component" value="Unassembled WGS sequence"/>
</dbReference>
<dbReference type="SUPFAM" id="SSF54001">
    <property type="entry name" value="Cysteine proteinases"/>
    <property type="match status" value="1"/>
</dbReference>
<gene>
    <name evidence="2" type="ORF">H8S45_15925</name>
</gene>